<name>A0A9D1KXL0_9FIRM</name>
<organism evidence="1 2">
    <name type="scientific">Candidatus Onthocola gallistercoris</name>
    <dbReference type="NCBI Taxonomy" id="2840876"/>
    <lineage>
        <taxon>Bacteria</taxon>
        <taxon>Bacillati</taxon>
        <taxon>Bacillota</taxon>
        <taxon>Bacilli</taxon>
        <taxon>Candidatus Onthocola</taxon>
    </lineage>
</organism>
<gene>
    <name evidence="1" type="ORF">IAB63_06180</name>
</gene>
<reference evidence="1" key="1">
    <citation type="submission" date="2020-10" db="EMBL/GenBank/DDBJ databases">
        <authorList>
            <person name="Gilroy R."/>
        </authorList>
    </citation>
    <scope>NUCLEOTIDE SEQUENCE</scope>
    <source>
        <strain evidence="1">CHK187-14744</strain>
    </source>
</reference>
<proteinExistence type="predicted"/>
<dbReference type="Pfam" id="PF08837">
    <property type="entry name" value="DUF1810"/>
    <property type="match status" value="1"/>
</dbReference>
<dbReference type="SUPFAM" id="SSF140736">
    <property type="entry name" value="Rv1873-like"/>
    <property type="match status" value="1"/>
</dbReference>
<dbReference type="Proteomes" id="UP000824164">
    <property type="component" value="Unassembled WGS sequence"/>
</dbReference>
<protein>
    <submittedName>
        <fullName evidence="1">DUF1810 domain-containing protein</fullName>
    </submittedName>
</protein>
<accession>A0A9D1KXL0</accession>
<evidence type="ECO:0000313" key="1">
    <source>
        <dbReference type="EMBL" id="HIU02824.1"/>
    </source>
</evidence>
<comment type="caution">
    <text evidence="1">The sequence shown here is derived from an EMBL/GenBank/DDBJ whole genome shotgun (WGS) entry which is preliminary data.</text>
</comment>
<reference evidence="1" key="2">
    <citation type="journal article" date="2021" name="PeerJ">
        <title>Extensive microbial diversity within the chicken gut microbiome revealed by metagenomics and culture.</title>
        <authorList>
            <person name="Gilroy R."/>
            <person name="Ravi A."/>
            <person name="Getino M."/>
            <person name="Pursley I."/>
            <person name="Horton D.L."/>
            <person name="Alikhan N.F."/>
            <person name="Baker D."/>
            <person name="Gharbi K."/>
            <person name="Hall N."/>
            <person name="Watson M."/>
            <person name="Adriaenssens E.M."/>
            <person name="Foster-Nyarko E."/>
            <person name="Jarju S."/>
            <person name="Secka A."/>
            <person name="Antonio M."/>
            <person name="Oren A."/>
            <person name="Chaudhuri R.R."/>
            <person name="La Ragione R."/>
            <person name="Hildebrand F."/>
            <person name="Pallen M.J."/>
        </authorList>
    </citation>
    <scope>NUCLEOTIDE SEQUENCE</scope>
    <source>
        <strain evidence="1">CHK187-14744</strain>
    </source>
</reference>
<dbReference type="EMBL" id="DVLT01000040">
    <property type="protein sequence ID" value="HIU02824.1"/>
    <property type="molecule type" value="Genomic_DNA"/>
</dbReference>
<dbReference type="AlphaFoldDB" id="A0A9D1KXL0"/>
<dbReference type="InterPro" id="IPR014937">
    <property type="entry name" value="DUF1810"/>
</dbReference>
<evidence type="ECO:0000313" key="2">
    <source>
        <dbReference type="Proteomes" id="UP000824164"/>
    </source>
</evidence>
<sequence length="137" mass="15761">MEEGLERFLDAQRHVYDTALEEIKGGRKQSHWMWYIFPQLRGLGHSETAWYYGIKDGGEAKAYLGHPVLGARLEEISAALLSLDTDDAESIFGWIDALKLRSSMTLFDWAEQDGVYARVLEKFYDGQRDTETLKRLV</sequence>
<dbReference type="PIRSF" id="PIRSF008546">
    <property type="entry name" value="UCP008546"/>
    <property type="match status" value="1"/>
</dbReference>
<dbReference type="Gene3D" id="1.25.40.380">
    <property type="entry name" value="Protein of unknown function DUF1810"/>
    <property type="match status" value="1"/>
</dbReference>
<dbReference type="InterPro" id="IPR036287">
    <property type="entry name" value="Rv1873-like_sf"/>
</dbReference>